<dbReference type="GO" id="GO:0005886">
    <property type="term" value="C:plasma membrane"/>
    <property type="evidence" value="ECO:0007669"/>
    <property type="project" value="UniProtKB-SubCell"/>
</dbReference>
<evidence type="ECO:0000256" key="8">
    <source>
        <dbReference type="SAM" id="Phobius"/>
    </source>
</evidence>
<feature type="transmembrane region" description="Helical" evidence="8">
    <location>
        <begin position="325"/>
        <end position="344"/>
    </location>
</feature>
<feature type="transmembrane region" description="Helical" evidence="8">
    <location>
        <begin position="207"/>
        <end position="227"/>
    </location>
</feature>
<dbReference type="GO" id="GO:0009103">
    <property type="term" value="P:lipopolysaccharide biosynthetic process"/>
    <property type="evidence" value="ECO:0007669"/>
    <property type="project" value="UniProtKB-ARBA"/>
</dbReference>
<dbReference type="GO" id="GO:0016763">
    <property type="term" value="F:pentosyltransferase activity"/>
    <property type="evidence" value="ECO:0007669"/>
    <property type="project" value="TreeGrafter"/>
</dbReference>
<dbReference type="Pfam" id="PF13231">
    <property type="entry name" value="PMT_2"/>
    <property type="match status" value="1"/>
</dbReference>
<feature type="transmembrane region" description="Helical" evidence="8">
    <location>
        <begin position="356"/>
        <end position="379"/>
    </location>
</feature>
<feature type="transmembrane region" description="Helical" evidence="8">
    <location>
        <begin position="7"/>
        <end position="25"/>
    </location>
</feature>
<keyword evidence="5 8" id="KW-0812">Transmembrane</keyword>
<evidence type="ECO:0000256" key="2">
    <source>
        <dbReference type="ARBA" id="ARBA00022475"/>
    </source>
</evidence>
<dbReference type="InterPro" id="IPR050297">
    <property type="entry name" value="LipidA_mod_glycosyltrf_83"/>
</dbReference>
<keyword evidence="4 10" id="KW-0808">Transferase</keyword>
<feature type="transmembrane region" description="Helical" evidence="8">
    <location>
        <begin position="163"/>
        <end position="187"/>
    </location>
</feature>
<keyword evidence="6 8" id="KW-1133">Transmembrane helix</keyword>
<evidence type="ECO:0000313" key="11">
    <source>
        <dbReference type="Proteomes" id="UP000033910"/>
    </source>
</evidence>
<evidence type="ECO:0000256" key="4">
    <source>
        <dbReference type="ARBA" id="ARBA00022679"/>
    </source>
</evidence>
<reference evidence="10 11" key="1">
    <citation type="journal article" date="2015" name="Nature">
        <title>rRNA introns, odd ribosomes, and small enigmatic genomes across a large radiation of phyla.</title>
        <authorList>
            <person name="Brown C.T."/>
            <person name="Hug L.A."/>
            <person name="Thomas B.C."/>
            <person name="Sharon I."/>
            <person name="Castelle C.J."/>
            <person name="Singh A."/>
            <person name="Wilkins M.J."/>
            <person name="Williams K.H."/>
            <person name="Banfield J.F."/>
        </authorList>
    </citation>
    <scope>NUCLEOTIDE SEQUENCE [LARGE SCALE GENOMIC DNA]</scope>
</reference>
<evidence type="ECO:0000256" key="7">
    <source>
        <dbReference type="ARBA" id="ARBA00023136"/>
    </source>
</evidence>
<evidence type="ECO:0000259" key="9">
    <source>
        <dbReference type="Pfam" id="PF13231"/>
    </source>
</evidence>
<dbReference type="PANTHER" id="PTHR33908">
    <property type="entry name" value="MANNOSYLTRANSFERASE YKCB-RELATED"/>
    <property type="match status" value="1"/>
</dbReference>
<feature type="transmembrane region" description="Helical" evidence="8">
    <location>
        <begin position="262"/>
        <end position="281"/>
    </location>
</feature>
<feature type="transmembrane region" description="Helical" evidence="8">
    <location>
        <begin position="80"/>
        <end position="98"/>
    </location>
</feature>
<organism evidence="10 11">
    <name type="scientific">candidate division WWE3 bacterium GW2011_GWB2_43_22</name>
    <dbReference type="NCBI Taxonomy" id="1619118"/>
    <lineage>
        <taxon>Bacteria</taxon>
        <taxon>Katanobacteria</taxon>
    </lineage>
</organism>
<evidence type="ECO:0000256" key="3">
    <source>
        <dbReference type="ARBA" id="ARBA00022676"/>
    </source>
</evidence>
<feature type="domain" description="Glycosyltransferase RgtA/B/C/D-like" evidence="9">
    <location>
        <begin position="78"/>
        <end position="211"/>
    </location>
</feature>
<accession>A0A0G1EPI2</accession>
<comment type="subcellular location">
    <subcellularLocation>
        <location evidence="1">Cell membrane</location>
        <topology evidence="1">Multi-pass membrane protein</topology>
    </subcellularLocation>
</comment>
<evidence type="ECO:0000256" key="1">
    <source>
        <dbReference type="ARBA" id="ARBA00004651"/>
    </source>
</evidence>
<evidence type="ECO:0000256" key="5">
    <source>
        <dbReference type="ARBA" id="ARBA00022692"/>
    </source>
</evidence>
<comment type="caution">
    <text evidence="10">The sequence shown here is derived from an EMBL/GenBank/DDBJ whole genome shotgun (WGS) entry which is preliminary data.</text>
</comment>
<evidence type="ECO:0000256" key="6">
    <source>
        <dbReference type="ARBA" id="ARBA00022989"/>
    </source>
</evidence>
<sequence>MKKLIEKINLVLFGVMVPAVILRLFNLGYSDYQGDEIKALYLPNEGQNFFGYLMDQRKGPIQFVVTYLLKFINPDYTNQLLIRLPFALAGILSVFFLYKLVQIHFGKRAALISALLLGSNGFFVAFSRIVQYQSFTILFMILALYMLSLAVKRTDYKHKGVICAFIFWALGILSHYDAVFIFPFVLYLMSVWLKRNYKKDPAALKTLIISLSVSGTLLLAFYIPFILSISESTLSYWSGRISGDVSSKISSSKYLFSVYQPIYVVHFYILASLLGLAFLYYKAYGLKPPKKITFKSAASYIALFIWFFIPFAFMEWLVYIPGTHIYVYILPVIIIISIGLDSFLDFLSEKLPGTVFAWAYQVILFLIFMFIFAQSYAVFVDNNKEYPWEEEKFLAWTFPEPTPIYHLSLFGFPYYRDWEGISEFIKQYPEINAYSTNERKSIVRYYVPLEKDTNKAGFYIHIRNPQTFTETASGEKSEYWMERYDPIFTLTKANQDYVRMYIMEPGTLKEINEKGY</sequence>
<keyword evidence="7 8" id="KW-0472">Membrane</keyword>
<dbReference type="Proteomes" id="UP000033910">
    <property type="component" value="Unassembled WGS sequence"/>
</dbReference>
<protein>
    <submittedName>
        <fullName evidence="10">Glycosyl transferase family 39</fullName>
    </submittedName>
</protein>
<name>A0A0G1EPI2_UNCKA</name>
<gene>
    <name evidence="10" type="ORF">UV89_C0008G0007</name>
</gene>
<evidence type="ECO:0000313" key="10">
    <source>
        <dbReference type="EMBL" id="KKT11971.1"/>
    </source>
</evidence>
<dbReference type="AlphaFoldDB" id="A0A0G1EPI2"/>
<feature type="transmembrane region" description="Helical" evidence="8">
    <location>
        <begin position="110"/>
        <end position="126"/>
    </location>
</feature>
<dbReference type="InterPro" id="IPR038731">
    <property type="entry name" value="RgtA/B/C-like"/>
</dbReference>
<feature type="transmembrane region" description="Helical" evidence="8">
    <location>
        <begin position="297"/>
        <end position="318"/>
    </location>
</feature>
<dbReference type="EMBL" id="LCGF01000008">
    <property type="protein sequence ID" value="KKT11971.1"/>
    <property type="molecule type" value="Genomic_DNA"/>
</dbReference>
<feature type="transmembrane region" description="Helical" evidence="8">
    <location>
        <begin position="132"/>
        <end position="151"/>
    </location>
</feature>
<dbReference type="PANTHER" id="PTHR33908:SF11">
    <property type="entry name" value="MEMBRANE PROTEIN"/>
    <property type="match status" value="1"/>
</dbReference>
<keyword evidence="2" id="KW-1003">Cell membrane</keyword>
<keyword evidence="3" id="KW-0328">Glycosyltransferase</keyword>
<proteinExistence type="predicted"/>